<accession>A0A378Q7R5</accession>
<comment type="similarity">
    <text evidence="1">Belongs to the ABC transporter superfamily.</text>
</comment>
<proteinExistence type="inferred from homology"/>
<dbReference type="InterPro" id="IPR003439">
    <property type="entry name" value="ABC_transporter-like_ATP-bd"/>
</dbReference>
<keyword evidence="5 9" id="KW-0067">ATP-binding</keyword>
<dbReference type="Gene3D" id="3.40.50.300">
    <property type="entry name" value="P-loop containing nucleotide triphosphate hydrolases"/>
    <property type="match status" value="1"/>
</dbReference>
<dbReference type="GeneID" id="35779592"/>
<keyword evidence="2" id="KW-0813">Transport</keyword>
<dbReference type="PANTHER" id="PTHR42788:SF17">
    <property type="entry name" value="ALIPHATIC SULFONATES IMPORT ATP-BINDING PROTEIN SSUB"/>
    <property type="match status" value="1"/>
</dbReference>
<dbReference type="GO" id="GO:0005524">
    <property type="term" value="F:ATP binding"/>
    <property type="evidence" value="ECO:0007669"/>
    <property type="project" value="UniProtKB-KW"/>
</dbReference>
<evidence type="ECO:0000259" key="8">
    <source>
        <dbReference type="PROSITE" id="PS50893"/>
    </source>
</evidence>
<dbReference type="SUPFAM" id="SSF52540">
    <property type="entry name" value="P-loop containing nucleoside triphosphate hydrolases"/>
    <property type="match status" value="1"/>
</dbReference>
<organism evidence="9 10">
    <name type="scientific">Faucicola osloensis</name>
    <name type="common">Moraxella osloensis</name>
    <dbReference type="NCBI Taxonomy" id="34062"/>
    <lineage>
        <taxon>Bacteria</taxon>
        <taxon>Pseudomonadati</taxon>
        <taxon>Pseudomonadota</taxon>
        <taxon>Gammaproteobacteria</taxon>
        <taxon>Moraxellales</taxon>
        <taxon>Moraxellaceae</taxon>
        <taxon>Faucicola</taxon>
    </lineage>
</organism>
<gene>
    <name evidence="9" type="primary">ssuB</name>
    <name evidence="9" type="ORF">NCTC10465_00515</name>
</gene>
<keyword evidence="10" id="KW-1185">Reference proteome</keyword>
<dbReference type="RefSeq" id="WP_167541436.1">
    <property type="nucleotide sequence ID" value="NZ_CBCRZU010000015.1"/>
</dbReference>
<dbReference type="GO" id="GO:0016887">
    <property type="term" value="F:ATP hydrolysis activity"/>
    <property type="evidence" value="ECO:0007669"/>
    <property type="project" value="InterPro"/>
</dbReference>
<keyword evidence="3" id="KW-1003">Cell membrane</keyword>
<evidence type="ECO:0000256" key="1">
    <source>
        <dbReference type="ARBA" id="ARBA00005417"/>
    </source>
</evidence>
<reference evidence="9 10" key="1">
    <citation type="submission" date="2018-06" db="EMBL/GenBank/DDBJ databases">
        <authorList>
            <consortium name="Pathogen Informatics"/>
            <person name="Doyle S."/>
        </authorList>
    </citation>
    <scope>NUCLEOTIDE SEQUENCE [LARGE SCALE GENOMIC DNA]</scope>
    <source>
        <strain evidence="9 10">NCTC10465</strain>
    </source>
</reference>
<dbReference type="InterPro" id="IPR017871">
    <property type="entry name" value="ABC_transporter-like_CS"/>
</dbReference>
<dbReference type="PROSITE" id="PS50893">
    <property type="entry name" value="ABC_TRANSPORTER_2"/>
    <property type="match status" value="1"/>
</dbReference>
<keyword evidence="4" id="KW-0547">Nucleotide-binding</keyword>
<evidence type="ECO:0000256" key="3">
    <source>
        <dbReference type="ARBA" id="ARBA00022475"/>
    </source>
</evidence>
<feature type="domain" description="ABC transporter" evidence="8">
    <location>
        <begin position="25"/>
        <end position="252"/>
    </location>
</feature>
<protein>
    <submittedName>
        <fullName evidence="9">Aliphatic sulfonates import ATP-binding protein SsuB</fullName>
        <ecNumber evidence="9">3.6.3.-</ecNumber>
    </submittedName>
</protein>
<dbReference type="AlphaFoldDB" id="A0A378Q7R5"/>
<name>A0A378Q7R5_FAUOS</name>
<dbReference type="InterPro" id="IPR027417">
    <property type="entry name" value="P-loop_NTPase"/>
</dbReference>
<dbReference type="SMART" id="SM00382">
    <property type="entry name" value="AAA"/>
    <property type="match status" value="1"/>
</dbReference>
<dbReference type="PANTHER" id="PTHR42788">
    <property type="entry name" value="TAURINE IMPORT ATP-BINDING PROTEIN-RELATED"/>
    <property type="match status" value="1"/>
</dbReference>
<dbReference type="Proteomes" id="UP000255230">
    <property type="component" value="Unassembled WGS sequence"/>
</dbReference>
<dbReference type="InterPro" id="IPR050166">
    <property type="entry name" value="ABC_transporter_ATP-bind"/>
</dbReference>
<dbReference type="EMBL" id="UGPY01000001">
    <property type="protein sequence ID" value="STY96749.1"/>
    <property type="molecule type" value="Genomic_DNA"/>
</dbReference>
<evidence type="ECO:0000256" key="7">
    <source>
        <dbReference type="ARBA" id="ARBA00023136"/>
    </source>
</evidence>
<sequence>MSTQLSAPLSAPSRTPLKTSAGLALILTNVVKKFDNREVIKNLDLHIQSGDFIAIVGHSGCGKSTLLRLLAQLETASSGELTAMSIANQAMSPQAWRQSTRLMFQDDRLLPWKTVLENVGLGLKMPDWKAQALKALAEVGLAERADDWPSALSGGQKQRVALARAIIHRPQLLLLDEPLGALDALTRLDMQQLLVKLWQEHRFTVILVTHDVSEAVITADRVILIEQGKIGLDLPILLPHPRNNMTKTAPLEQIVLDKILAVH</sequence>
<evidence type="ECO:0000313" key="9">
    <source>
        <dbReference type="EMBL" id="STY96749.1"/>
    </source>
</evidence>
<dbReference type="InterPro" id="IPR003593">
    <property type="entry name" value="AAA+_ATPase"/>
</dbReference>
<evidence type="ECO:0000256" key="5">
    <source>
        <dbReference type="ARBA" id="ARBA00022840"/>
    </source>
</evidence>
<evidence type="ECO:0000313" key="10">
    <source>
        <dbReference type="Proteomes" id="UP000255230"/>
    </source>
</evidence>
<dbReference type="PROSITE" id="PS00211">
    <property type="entry name" value="ABC_TRANSPORTER_1"/>
    <property type="match status" value="1"/>
</dbReference>
<keyword evidence="7" id="KW-0472">Membrane</keyword>
<keyword evidence="6" id="KW-1278">Translocase</keyword>
<keyword evidence="9" id="KW-0378">Hydrolase</keyword>
<evidence type="ECO:0000256" key="6">
    <source>
        <dbReference type="ARBA" id="ARBA00022967"/>
    </source>
</evidence>
<dbReference type="Pfam" id="PF00005">
    <property type="entry name" value="ABC_tran"/>
    <property type="match status" value="1"/>
</dbReference>
<evidence type="ECO:0000256" key="2">
    <source>
        <dbReference type="ARBA" id="ARBA00022448"/>
    </source>
</evidence>
<dbReference type="EC" id="3.6.3.-" evidence="9"/>
<evidence type="ECO:0000256" key="4">
    <source>
        <dbReference type="ARBA" id="ARBA00022741"/>
    </source>
</evidence>